<dbReference type="CDD" id="cd03196">
    <property type="entry name" value="GST_C_5"/>
    <property type="match status" value="1"/>
</dbReference>
<dbReference type="Proteomes" id="UP000198623">
    <property type="component" value="Unassembled WGS sequence"/>
</dbReference>
<gene>
    <name evidence="2" type="ORF">SAMN05216175_10519</name>
</gene>
<keyword evidence="2" id="KW-0808">Transferase</keyword>
<dbReference type="GO" id="GO:0005737">
    <property type="term" value="C:cytoplasm"/>
    <property type="evidence" value="ECO:0007669"/>
    <property type="project" value="TreeGrafter"/>
</dbReference>
<dbReference type="SUPFAM" id="SSF52833">
    <property type="entry name" value="Thioredoxin-like"/>
    <property type="match status" value="1"/>
</dbReference>
<evidence type="ECO:0000313" key="3">
    <source>
        <dbReference type="Proteomes" id="UP000198623"/>
    </source>
</evidence>
<protein>
    <submittedName>
        <fullName evidence="2">Glutathione S-transferase</fullName>
    </submittedName>
</protein>
<evidence type="ECO:0000259" key="1">
    <source>
        <dbReference type="Pfam" id="PF13417"/>
    </source>
</evidence>
<organism evidence="2 3">
    <name type="scientific">Neptunomonas qingdaonensis</name>
    <dbReference type="NCBI Taxonomy" id="1045558"/>
    <lineage>
        <taxon>Bacteria</taxon>
        <taxon>Pseudomonadati</taxon>
        <taxon>Pseudomonadota</taxon>
        <taxon>Gammaproteobacteria</taxon>
        <taxon>Oceanospirillales</taxon>
        <taxon>Oceanospirillaceae</taxon>
        <taxon>Neptunomonas</taxon>
    </lineage>
</organism>
<proteinExistence type="predicted"/>
<dbReference type="GO" id="GO:0016740">
    <property type="term" value="F:transferase activity"/>
    <property type="evidence" value="ECO:0007669"/>
    <property type="project" value="UniProtKB-KW"/>
</dbReference>
<evidence type="ECO:0000313" key="2">
    <source>
        <dbReference type="EMBL" id="SFG28959.1"/>
    </source>
</evidence>
<accession>A0A1I2QNS5</accession>
<dbReference type="PANTHER" id="PTHR43968">
    <property type="match status" value="1"/>
</dbReference>
<dbReference type="InterPro" id="IPR036282">
    <property type="entry name" value="Glutathione-S-Trfase_C_sf"/>
</dbReference>
<dbReference type="PANTHER" id="PTHR43968:SF6">
    <property type="entry name" value="GLUTATHIONE S-TRANSFERASE OMEGA"/>
    <property type="match status" value="1"/>
</dbReference>
<dbReference type="Gene3D" id="1.20.1050.10">
    <property type="match status" value="1"/>
</dbReference>
<reference evidence="3" key="1">
    <citation type="submission" date="2016-10" db="EMBL/GenBank/DDBJ databases">
        <authorList>
            <person name="Varghese N."/>
            <person name="Submissions S."/>
        </authorList>
    </citation>
    <scope>NUCLEOTIDE SEQUENCE [LARGE SCALE GENOMIC DNA]</scope>
    <source>
        <strain evidence="3">CGMCC 1.10971</strain>
    </source>
</reference>
<dbReference type="InterPro" id="IPR050983">
    <property type="entry name" value="GST_Omega/HSP26"/>
</dbReference>
<keyword evidence="3" id="KW-1185">Reference proteome</keyword>
<sequence>MVMTLPILYSLQNCPYAMRARLAILLARQRVMLRPIVMKNKPAKMLAVSPKGTVPVLVLEAETEAGHGAENYDLKLNNQSIIDESLDIMLWALKRNDPQDLLRSQHPDALPEMLKIIEENDKQFKPSLEQYKHAKRFHEDTEEQYRLACEPFIQRLEQRLAQHEFFMGATPSLLDYALLPFVRQFSKVNRQLYLNGPYTHLQHWLNNQLQSRLYAQAMFKYPLWLDTHQEFVLGE</sequence>
<dbReference type="SUPFAM" id="SSF47616">
    <property type="entry name" value="GST C-terminal domain-like"/>
    <property type="match status" value="1"/>
</dbReference>
<dbReference type="InterPro" id="IPR004045">
    <property type="entry name" value="Glutathione_S-Trfase_N"/>
</dbReference>
<dbReference type="Gene3D" id="3.40.30.10">
    <property type="entry name" value="Glutaredoxin"/>
    <property type="match status" value="1"/>
</dbReference>
<dbReference type="Pfam" id="PF13417">
    <property type="entry name" value="GST_N_3"/>
    <property type="match status" value="1"/>
</dbReference>
<feature type="domain" description="GST N-terminal" evidence="1">
    <location>
        <begin position="8"/>
        <end position="95"/>
    </location>
</feature>
<dbReference type="InterPro" id="IPR036249">
    <property type="entry name" value="Thioredoxin-like_sf"/>
</dbReference>
<dbReference type="AlphaFoldDB" id="A0A1I2QNS5"/>
<dbReference type="Pfam" id="PF13410">
    <property type="entry name" value="GST_C_2"/>
    <property type="match status" value="1"/>
</dbReference>
<name>A0A1I2QNS5_9GAMM</name>
<dbReference type="STRING" id="1045558.SAMN05216175_10519"/>
<dbReference type="EMBL" id="FOOU01000005">
    <property type="protein sequence ID" value="SFG28959.1"/>
    <property type="molecule type" value="Genomic_DNA"/>
</dbReference>